<comment type="function">
    <text evidence="5">Transcriptional regulator of the ttuABCDE tartrate utilization operon.</text>
</comment>
<evidence type="ECO:0000256" key="7">
    <source>
        <dbReference type="ARBA" id="ARBA00083243"/>
    </source>
</evidence>
<dbReference type="GO" id="GO:0003700">
    <property type="term" value="F:DNA-binding transcription factor activity"/>
    <property type="evidence" value="ECO:0007669"/>
    <property type="project" value="InterPro"/>
</dbReference>
<dbReference type="PANTHER" id="PTHR30537:SF5">
    <property type="entry name" value="HTH-TYPE TRANSCRIPTIONAL ACTIVATOR TTDR-RELATED"/>
    <property type="match status" value="1"/>
</dbReference>
<dbReference type="SUPFAM" id="SSF53850">
    <property type="entry name" value="Periplasmic binding protein-like II"/>
    <property type="match status" value="1"/>
</dbReference>
<evidence type="ECO:0000313" key="9">
    <source>
        <dbReference type="EMBL" id="NTC28975.1"/>
    </source>
</evidence>
<dbReference type="InterPro" id="IPR036390">
    <property type="entry name" value="WH_DNA-bd_sf"/>
</dbReference>
<comment type="caution">
    <text evidence="9">The sequence shown here is derived from an EMBL/GenBank/DDBJ whole genome shotgun (WGS) entry which is preliminary data.</text>
</comment>
<dbReference type="SUPFAM" id="SSF46785">
    <property type="entry name" value="Winged helix' DNA-binding domain"/>
    <property type="match status" value="1"/>
</dbReference>
<accession>A0A1B9UZ53</accession>
<dbReference type="PROSITE" id="PS50931">
    <property type="entry name" value="HTH_LYSR"/>
    <property type="match status" value="1"/>
</dbReference>
<evidence type="ECO:0000256" key="5">
    <source>
        <dbReference type="ARBA" id="ARBA00054626"/>
    </source>
</evidence>
<evidence type="ECO:0000256" key="3">
    <source>
        <dbReference type="ARBA" id="ARBA00023125"/>
    </source>
</evidence>
<dbReference type="GO" id="GO:0003677">
    <property type="term" value="F:DNA binding"/>
    <property type="evidence" value="ECO:0007669"/>
    <property type="project" value="UniProtKB-KW"/>
</dbReference>
<evidence type="ECO:0000259" key="8">
    <source>
        <dbReference type="PROSITE" id="PS50931"/>
    </source>
</evidence>
<organism evidence="9 10">
    <name type="scientific">Agrobacterium tumefaciens</name>
    <dbReference type="NCBI Taxonomy" id="358"/>
    <lineage>
        <taxon>Bacteria</taxon>
        <taxon>Pseudomonadati</taxon>
        <taxon>Pseudomonadota</taxon>
        <taxon>Alphaproteobacteria</taxon>
        <taxon>Hyphomicrobiales</taxon>
        <taxon>Rhizobiaceae</taxon>
        <taxon>Rhizobium/Agrobacterium group</taxon>
        <taxon>Agrobacterium</taxon>
        <taxon>Agrobacterium tumefaciens complex</taxon>
    </lineage>
</organism>
<keyword evidence="3" id="KW-0238">DNA-binding</keyword>
<keyword evidence="4" id="KW-0804">Transcription</keyword>
<dbReference type="Gene3D" id="1.10.10.10">
    <property type="entry name" value="Winged helix-like DNA-binding domain superfamily/Winged helix DNA-binding domain"/>
    <property type="match status" value="1"/>
</dbReference>
<dbReference type="CDD" id="cd08422">
    <property type="entry name" value="PBP2_CrgA_like"/>
    <property type="match status" value="1"/>
</dbReference>
<evidence type="ECO:0000256" key="6">
    <source>
        <dbReference type="ARBA" id="ARBA00067332"/>
    </source>
</evidence>
<dbReference type="InterPro" id="IPR005119">
    <property type="entry name" value="LysR_subst-bd"/>
</dbReference>
<dbReference type="InterPro" id="IPR058163">
    <property type="entry name" value="LysR-type_TF_proteobact-type"/>
</dbReference>
<gene>
    <name evidence="9" type="ORF">G6M46_12455</name>
</gene>
<dbReference type="Proteomes" id="UP000702952">
    <property type="component" value="Unassembled WGS sequence"/>
</dbReference>
<dbReference type="Gene3D" id="3.40.190.290">
    <property type="match status" value="1"/>
</dbReference>
<keyword evidence="2" id="KW-0805">Transcription regulation</keyword>
<evidence type="ECO:0000256" key="1">
    <source>
        <dbReference type="ARBA" id="ARBA00009437"/>
    </source>
</evidence>
<feature type="domain" description="HTH lysR-type" evidence="8">
    <location>
        <begin position="1"/>
        <end position="59"/>
    </location>
</feature>
<evidence type="ECO:0000313" key="10">
    <source>
        <dbReference type="Proteomes" id="UP000702952"/>
    </source>
</evidence>
<dbReference type="Pfam" id="PF03466">
    <property type="entry name" value="LysR_substrate"/>
    <property type="match status" value="1"/>
</dbReference>
<protein>
    <recommendedName>
        <fullName evidence="6">HTH-type transcriptional regulator TtuA</fullName>
    </recommendedName>
    <alternativeName>
        <fullName evidence="7">Tartrate utilization transcriptional regulator</fullName>
    </alternativeName>
</protein>
<dbReference type="InterPro" id="IPR000847">
    <property type="entry name" value="LysR_HTH_N"/>
</dbReference>
<evidence type="ECO:0000256" key="2">
    <source>
        <dbReference type="ARBA" id="ARBA00023015"/>
    </source>
</evidence>
<reference evidence="9" key="1">
    <citation type="journal article" date="2020" name="Science">
        <title>Unexpected conservation and global transmission of agrobacterial virulence plasmids.</title>
        <authorList>
            <person name="Weisberg A.J."/>
            <person name="Davis E.W. 2nd"/>
            <person name="Tabima J."/>
            <person name="Belcher M.S."/>
            <person name="Miller M."/>
            <person name="Kuo C.H."/>
            <person name="Loper J.E."/>
            <person name="Grunwald N.J."/>
            <person name="Putnam M.L."/>
            <person name="Chang J.H."/>
        </authorList>
    </citation>
    <scope>NUCLEOTIDE SEQUENCE</scope>
    <source>
        <strain evidence="9">17-1853-1a</strain>
    </source>
</reference>
<proteinExistence type="inferred from homology"/>
<name>A0A1B9UZ53_AGRTU</name>
<dbReference type="EMBL" id="JAAMAY010000020">
    <property type="protein sequence ID" value="NTC28975.1"/>
    <property type="molecule type" value="Genomic_DNA"/>
</dbReference>
<evidence type="ECO:0000256" key="4">
    <source>
        <dbReference type="ARBA" id="ARBA00023163"/>
    </source>
</evidence>
<dbReference type="InterPro" id="IPR036388">
    <property type="entry name" value="WH-like_DNA-bd_sf"/>
</dbReference>
<dbReference type="PANTHER" id="PTHR30537">
    <property type="entry name" value="HTH-TYPE TRANSCRIPTIONAL REGULATOR"/>
    <property type="match status" value="1"/>
</dbReference>
<comment type="similarity">
    <text evidence="1">Belongs to the LysR transcriptional regulatory family.</text>
</comment>
<sequence length="304" mass="34358">MDRWNEIEVFTHVAELGSVSKAAQALGMSVSATSRHLIALEERLKVRLIQRTTRQLYLTVEGEKFFAQSKEFLQGMKEAEINISDVALNPTGLLRVSASLSFCLLHLNPIIAQFTKEYPNVTFDVVASNRYYDIIENGVDVAIRTRRVESDSSITIRRLAETRRLLAASPAYLAQRGLPTHPAELKDHDLILYTLADNWNQLAFSRNGETVTMPVNGMINSNDGQILVKAALDGLGILAQPTYIIAEELSSGRLVRVLDDWDLPRLTMNIAFPTKAYLPARTRLFIDYLVRNFKDNDYEAQWTR</sequence>
<dbReference type="AlphaFoldDB" id="A0A1B9UZ53"/>
<dbReference type="FunFam" id="1.10.10.10:FF:000001">
    <property type="entry name" value="LysR family transcriptional regulator"/>
    <property type="match status" value="1"/>
</dbReference>
<dbReference type="Pfam" id="PF00126">
    <property type="entry name" value="HTH_1"/>
    <property type="match status" value="1"/>
</dbReference>
<dbReference type="RefSeq" id="WP_065661719.1">
    <property type="nucleotide sequence ID" value="NZ_JAAMAW010000021.1"/>
</dbReference>